<evidence type="ECO:0000256" key="3">
    <source>
        <dbReference type="ARBA" id="ARBA00010031"/>
    </source>
</evidence>
<dbReference type="Pfam" id="PF05730">
    <property type="entry name" value="CFEM"/>
    <property type="match status" value="1"/>
</dbReference>
<sequence length="184" mass="17027">MYLTLLGISTLLTGIASAQSLAGLPTCICTSESFLDGIACCVFNDCEPADQQSALDYAHSICDPEGASSLLPATAGCSSTSGSATATGSSNSSATATAGTTGTGAAASASSSASSALSGITSSASSALSSASATVSSVASEASASVTGAAASATSSPAAGNQLSVRGVGLGVVGAGLLGLAALL</sequence>
<keyword evidence="6 10" id="KW-0732">Signal</keyword>
<evidence type="ECO:0000313" key="13">
    <source>
        <dbReference type="Proteomes" id="UP000053617"/>
    </source>
</evidence>
<keyword evidence="13" id="KW-1185">Reference proteome</keyword>
<evidence type="ECO:0000256" key="2">
    <source>
        <dbReference type="ARBA" id="ARBA00004613"/>
    </source>
</evidence>
<dbReference type="PROSITE" id="PS52012">
    <property type="entry name" value="CFEM"/>
    <property type="match status" value="1"/>
</dbReference>
<evidence type="ECO:0000256" key="6">
    <source>
        <dbReference type="ARBA" id="ARBA00022729"/>
    </source>
</evidence>
<reference evidence="12 13" key="1">
    <citation type="submission" date="2015-01" db="EMBL/GenBank/DDBJ databases">
        <title>The Genome Sequence of Rhinocladiella mackenzie CBS 650.93.</title>
        <authorList>
            <consortium name="The Broad Institute Genomics Platform"/>
            <person name="Cuomo C."/>
            <person name="de Hoog S."/>
            <person name="Gorbushina A."/>
            <person name="Stielow B."/>
            <person name="Teixiera M."/>
            <person name="Abouelleil A."/>
            <person name="Chapman S.B."/>
            <person name="Priest M."/>
            <person name="Young S.K."/>
            <person name="Wortman J."/>
            <person name="Nusbaum C."/>
            <person name="Birren B."/>
        </authorList>
    </citation>
    <scope>NUCLEOTIDE SEQUENCE [LARGE SCALE GENOMIC DNA]</scope>
    <source>
        <strain evidence="12 13">CBS 650.93</strain>
    </source>
</reference>
<proteinExistence type="inferred from homology"/>
<evidence type="ECO:0000256" key="10">
    <source>
        <dbReference type="SAM" id="SignalP"/>
    </source>
</evidence>
<dbReference type="VEuPathDB" id="FungiDB:Z518_02207"/>
<evidence type="ECO:0000256" key="4">
    <source>
        <dbReference type="ARBA" id="ARBA00022525"/>
    </source>
</evidence>
<keyword evidence="5" id="KW-0336">GPI-anchor</keyword>
<gene>
    <name evidence="12" type="ORF">Z518_02207</name>
</gene>
<keyword evidence="5" id="KW-0472">Membrane</keyword>
<evidence type="ECO:0000313" key="12">
    <source>
        <dbReference type="EMBL" id="KIX07554.1"/>
    </source>
</evidence>
<keyword evidence="4" id="KW-0964">Secreted</keyword>
<evidence type="ECO:0000256" key="8">
    <source>
        <dbReference type="ARBA" id="ARBA00023288"/>
    </source>
</evidence>
<evidence type="ECO:0000256" key="5">
    <source>
        <dbReference type="ARBA" id="ARBA00022622"/>
    </source>
</evidence>
<feature type="disulfide bond" evidence="9">
    <location>
        <begin position="29"/>
        <end position="62"/>
    </location>
</feature>
<feature type="domain" description="CFEM" evidence="11">
    <location>
        <begin position="1"/>
        <end position="89"/>
    </location>
</feature>
<keyword evidence="8" id="KW-0449">Lipoprotein</keyword>
<dbReference type="InterPro" id="IPR008427">
    <property type="entry name" value="Extracellular_membr_CFEM_dom"/>
</dbReference>
<organism evidence="12 13">
    <name type="scientific">Rhinocladiella mackenziei CBS 650.93</name>
    <dbReference type="NCBI Taxonomy" id="1442369"/>
    <lineage>
        <taxon>Eukaryota</taxon>
        <taxon>Fungi</taxon>
        <taxon>Dikarya</taxon>
        <taxon>Ascomycota</taxon>
        <taxon>Pezizomycotina</taxon>
        <taxon>Eurotiomycetes</taxon>
        <taxon>Chaetothyriomycetidae</taxon>
        <taxon>Chaetothyriales</taxon>
        <taxon>Herpotrichiellaceae</taxon>
        <taxon>Rhinocladiella</taxon>
    </lineage>
</organism>
<dbReference type="EMBL" id="KN847476">
    <property type="protein sequence ID" value="KIX07554.1"/>
    <property type="molecule type" value="Genomic_DNA"/>
</dbReference>
<feature type="chain" id="PRO_5002244310" description="CFEM domain-containing protein" evidence="10">
    <location>
        <begin position="19"/>
        <end position="184"/>
    </location>
</feature>
<dbReference type="HOGENOM" id="CLU_063084_1_1_1"/>
<evidence type="ECO:0000256" key="7">
    <source>
        <dbReference type="ARBA" id="ARBA00023157"/>
    </source>
</evidence>
<name>A0A0D2IP14_9EURO</name>
<dbReference type="RefSeq" id="XP_013274690.1">
    <property type="nucleotide sequence ID" value="XM_013419236.1"/>
</dbReference>
<dbReference type="OrthoDB" id="3065412at2759"/>
<comment type="similarity">
    <text evidence="3">Belongs to the RBT5 family.</text>
</comment>
<feature type="signal peptide" evidence="10">
    <location>
        <begin position="1"/>
        <end position="18"/>
    </location>
</feature>
<evidence type="ECO:0000256" key="9">
    <source>
        <dbReference type="PROSITE-ProRule" id="PRU01356"/>
    </source>
</evidence>
<keyword evidence="5" id="KW-0325">Glycoprotein</keyword>
<accession>A0A0D2IP14</accession>
<comment type="caution">
    <text evidence="9">Lacks conserved residue(s) required for the propagation of feature annotation.</text>
</comment>
<dbReference type="AlphaFoldDB" id="A0A0D2IP14"/>
<protein>
    <recommendedName>
        <fullName evidence="11">CFEM domain-containing protein</fullName>
    </recommendedName>
</protein>
<dbReference type="STRING" id="1442369.A0A0D2IP14"/>
<evidence type="ECO:0000256" key="1">
    <source>
        <dbReference type="ARBA" id="ARBA00004589"/>
    </source>
</evidence>
<dbReference type="GO" id="GO:0005576">
    <property type="term" value="C:extracellular region"/>
    <property type="evidence" value="ECO:0007669"/>
    <property type="project" value="UniProtKB-SubCell"/>
</dbReference>
<dbReference type="GO" id="GO:0098552">
    <property type="term" value="C:side of membrane"/>
    <property type="evidence" value="ECO:0007669"/>
    <property type="project" value="UniProtKB-KW"/>
</dbReference>
<dbReference type="Proteomes" id="UP000053617">
    <property type="component" value="Unassembled WGS sequence"/>
</dbReference>
<comment type="subcellular location">
    <subcellularLocation>
        <location evidence="1">Membrane</location>
        <topology evidence="1">Lipid-anchor</topology>
        <topology evidence="1">GPI-anchor</topology>
    </subcellularLocation>
    <subcellularLocation>
        <location evidence="2">Secreted</location>
    </subcellularLocation>
</comment>
<keyword evidence="7 9" id="KW-1015">Disulfide bond</keyword>
<dbReference type="GeneID" id="25290278"/>
<evidence type="ECO:0000259" key="11">
    <source>
        <dbReference type="PROSITE" id="PS52012"/>
    </source>
</evidence>